<evidence type="ECO:0000256" key="2">
    <source>
        <dbReference type="ARBA" id="ARBA00022741"/>
    </source>
</evidence>
<evidence type="ECO:0000256" key="1">
    <source>
        <dbReference type="ARBA" id="ARBA00007913"/>
    </source>
</evidence>
<evidence type="ECO:0000313" key="11">
    <source>
        <dbReference type="Proteomes" id="UP001500192"/>
    </source>
</evidence>
<dbReference type="Gene3D" id="3.40.50.300">
    <property type="entry name" value="P-loop containing nucleotide triphosphate hydrolases"/>
    <property type="match status" value="3"/>
</dbReference>
<dbReference type="EMBL" id="BAABIB010000147">
    <property type="protein sequence ID" value="GAA4666276.1"/>
    <property type="molecule type" value="Genomic_DNA"/>
</dbReference>
<sequence>MTAQLDPLRLQLVAAQADRWRNLLIDVSANNSMLVFKNIKRGSLDLTSAEPGALATLTGGGKVTLRALFPEPADHQAACTSAQGLAKRILLFDEEQGVEVGRLALGFVLTDPHQHKGSKPLPTLRAPLLLRQMAIKARTSSETDFSVETGEDLEVNPVLLHVLNEHYGVTVPREEFAIRVEQIVSNTEGTAQQVELVFQELARTAAAQNITLTLENAVVLGAFNYVKLPMVEDLANATALLAEHDLIAAIAGYAPAVENLTAEAVGFQPPSMDSLRPGDEFVVQDADSSQHRAIMMALAGQHVFIEGPPGTGKSQTIANIIAGAAATGKKVLFVAEKRAAIEAVVNRLADVRLDGLVLDLHQQKVSKRDVARQLADSLDAASKELPVDTEQLHARLVNAKQQLLRHTAELHKIREPWGLSAFEVRDRLLNLPSEAGVSGAFRGRQLEALSQKVVRQLEQELREFFELGGGRLLREESPWSRAEVRTEGDARRVLYELDELATTTLKRSQDGMVRLLRQTGLGQPRDIAGWQDVLSLLDQVSNSVAEFGPDVFGNHLDAFCYATADRATRARYPQQLPWKQRRALVKQVRAMSLRGLKKRAELHTALTAVVVQRTRWYELGGRQIQPANVTGLEQVIADYEKLRRQLAAVALSARRPELENGSGPEVEQRLEELRADRTTLFRMPRLTQLLDRFRSLGLGNVVAEMAAKRFGPDAAWAAFEQAWLTSIEDELKLTVPELGQFVVERQTRAADEFRSADVEHQQISAARVRRAVARQLKDAKEAHPEQAQLLKKQASLKSRHIPTRKLVEKASDVLLALRPCWAMSPLIVSRMLPAQRLFDLVIFDEASQIRPHDAITTIMRGTHLVVAGDEKQLPPTAFFDRAMNGDDDEDDDFDGELSDFESILTALRPVIPNTAMLSWHYRSTDERLISFSNREIYRNQLVTFPGARQESPVTLHSVHGEASPGQHGSSPAEVEKVVELVLRHAVERPAESLGVITLSTRHQARIERALREVRNKHAELEDFLSTETELSRRFFVKNLENVQGDERDAIILSVGIARSATGTIDRRSFGPLNYQGGERRLNVAVTRAKRRMMVVSSFNSTDIAPSEQVTGTELLRRYLEFAERQGAVDQVGRIVPSELNGFERAIALALEGRGIRVYPQWGFSGYRIDFALAHREDEGRMVLAVEADGRQYHSSQSARDRDRLRQSHLEALGWRFHRLWSSAWFADPAAETDRIVAEWEKAMADADVGEASAAAAQPSRSPEVRATSPQRGPRPPVLRGLRIQDYSERQLIDICRWLLTDGLLLDRDDRLQQAMAELGFRRRGSLIVEKLTRAIEVAQQLADREENL</sequence>
<dbReference type="Pfam" id="PF13086">
    <property type="entry name" value="AAA_11"/>
    <property type="match status" value="2"/>
</dbReference>
<evidence type="ECO:0000259" key="8">
    <source>
        <dbReference type="Pfam" id="PF13087"/>
    </source>
</evidence>
<accession>A0ABP8VNV1</accession>
<comment type="similarity">
    <text evidence="1">Belongs to the DNA2/NAM7 helicase family.</text>
</comment>
<dbReference type="PANTHER" id="PTHR43788:SF8">
    <property type="entry name" value="DNA-BINDING PROTEIN SMUBP-2"/>
    <property type="match status" value="1"/>
</dbReference>
<organism evidence="10 11">
    <name type="scientific">Amycolatopsis dongchuanensis</name>
    <dbReference type="NCBI Taxonomy" id="1070866"/>
    <lineage>
        <taxon>Bacteria</taxon>
        <taxon>Bacillati</taxon>
        <taxon>Actinomycetota</taxon>
        <taxon>Actinomycetes</taxon>
        <taxon>Pseudonocardiales</taxon>
        <taxon>Pseudonocardiaceae</taxon>
        <taxon>Amycolatopsis</taxon>
    </lineage>
</organism>
<dbReference type="SUPFAM" id="SSF52540">
    <property type="entry name" value="P-loop containing nucleoside triphosphate hydrolases"/>
    <property type="match status" value="1"/>
</dbReference>
<gene>
    <name evidence="10" type="ORF">GCM10023214_69870</name>
</gene>
<feature type="domain" description="DNA2/NAM7 helicase helicase" evidence="7">
    <location>
        <begin position="287"/>
        <end position="410"/>
    </location>
</feature>
<dbReference type="SUPFAM" id="SSF52980">
    <property type="entry name" value="Restriction endonuclease-like"/>
    <property type="match status" value="1"/>
</dbReference>
<evidence type="ECO:0000259" key="9">
    <source>
        <dbReference type="Pfam" id="PF18741"/>
    </source>
</evidence>
<dbReference type="Pfam" id="PF18741">
    <property type="entry name" value="MTES_1575"/>
    <property type="match status" value="1"/>
</dbReference>
<dbReference type="InterPro" id="IPR041679">
    <property type="entry name" value="DNA2/NAM7-like_C"/>
</dbReference>
<keyword evidence="2" id="KW-0547">Nucleotide-binding</keyword>
<feature type="domain" description="DNA2/NAM7 helicase helicase" evidence="7">
    <location>
        <begin position="829"/>
        <end position="877"/>
    </location>
</feature>
<keyword evidence="3" id="KW-0378">Hydrolase</keyword>
<dbReference type="PANTHER" id="PTHR43788">
    <property type="entry name" value="DNA2/NAM7 HELICASE FAMILY MEMBER"/>
    <property type="match status" value="1"/>
</dbReference>
<evidence type="ECO:0000256" key="6">
    <source>
        <dbReference type="SAM" id="MobiDB-lite"/>
    </source>
</evidence>
<feature type="region of interest" description="Disordered" evidence="6">
    <location>
        <begin position="1248"/>
        <end position="1276"/>
    </location>
</feature>
<keyword evidence="4" id="KW-0347">Helicase</keyword>
<dbReference type="Gene3D" id="3.40.960.10">
    <property type="entry name" value="VSR Endonuclease"/>
    <property type="match status" value="1"/>
</dbReference>
<dbReference type="InterPro" id="IPR049468">
    <property type="entry name" value="Restrct_endonuc-II-like_dom"/>
</dbReference>
<feature type="region of interest" description="Disordered" evidence="6">
    <location>
        <begin position="952"/>
        <end position="971"/>
    </location>
</feature>
<dbReference type="InterPro" id="IPR047187">
    <property type="entry name" value="SF1_C_Upf1"/>
</dbReference>
<dbReference type="InterPro" id="IPR050534">
    <property type="entry name" value="Coronavir_polyprotein_1ab"/>
</dbReference>
<evidence type="ECO:0000256" key="5">
    <source>
        <dbReference type="ARBA" id="ARBA00022840"/>
    </source>
</evidence>
<dbReference type="RefSeq" id="WP_346056297.1">
    <property type="nucleotide sequence ID" value="NZ_BAABIB010000147.1"/>
</dbReference>
<proteinExistence type="inferred from homology"/>
<reference evidence="11" key="1">
    <citation type="journal article" date="2019" name="Int. J. Syst. Evol. Microbiol.">
        <title>The Global Catalogue of Microorganisms (GCM) 10K type strain sequencing project: providing services to taxonomists for standard genome sequencing and annotation.</title>
        <authorList>
            <consortium name="The Broad Institute Genomics Platform"/>
            <consortium name="The Broad Institute Genome Sequencing Center for Infectious Disease"/>
            <person name="Wu L."/>
            <person name="Ma J."/>
        </authorList>
    </citation>
    <scope>NUCLEOTIDE SEQUENCE [LARGE SCALE GENOMIC DNA]</scope>
    <source>
        <strain evidence="11">JCM 18054</strain>
    </source>
</reference>
<dbReference type="CDD" id="cd18808">
    <property type="entry name" value="SF1_C_Upf1"/>
    <property type="match status" value="1"/>
</dbReference>
<keyword evidence="11" id="KW-1185">Reference proteome</keyword>
<dbReference type="InterPro" id="IPR011335">
    <property type="entry name" value="Restrct_endonuc-II-like"/>
</dbReference>
<evidence type="ECO:0000259" key="7">
    <source>
        <dbReference type="Pfam" id="PF13086"/>
    </source>
</evidence>
<evidence type="ECO:0000256" key="4">
    <source>
        <dbReference type="ARBA" id="ARBA00022806"/>
    </source>
</evidence>
<evidence type="ECO:0000256" key="3">
    <source>
        <dbReference type="ARBA" id="ARBA00022801"/>
    </source>
</evidence>
<comment type="caution">
    <text evidence="10">The sequence shown here is derived from an EMBL/GenBank/DDBJ whole genome shotgun (WGS) entry which is preliminary data.</text>
</comment>
<dbReference type="InterPro" id="IPR041677">
    <property type="entry name" value="DNA2/NAM7_AAA_11"/>
</dbReference>
<protein>
    <recommendedName>
        <fullName evidence="12">AAA domain-containing protein</fullName>
    </recommendedName>
</protein>
<feature type="domain" description="Restriction endonuclease type II-like" evidence="9">
    <location>
        <begin position="1142"/>
        <end position="1237"/>
    </location>
</feature>
<dbReference type="Proteomes" id="UP001500192">
    <property type="component" value="Unassembled WGS sequence"/>
</dbReference>
<evidence type="ECO:0008006" key="12">
    <source>
        <dbReference type="Google" id="ProtNLM"/>
    </source>
</evidence>
<keyword evidence="5" id="KW-0067">ATP-binding</keyword>
<name>A0ABP8VNV1_9PSEU</name>
<feature type="domain" description="DNA2/NAM7 helicase-like C-terminal" evidence="8">
    <location>
        <begin position="912"/>
        <end position="1097"/>
    </location>
</feature>
<evidence type="ECO:0000313" key="10">
    <source>
        <dbReference type="EMBL" id="GAA4666276.1"/>
    </source>
</evidence>
<dbReference type="InterPro" id="IPR027417">
    <property type="entry name" value="P-loop_NTPase"/>
</dbReference>
<dbReference type="Pfam" id="PF13087">
    <property type="entry name" value="AAA_12"/>
    <property type="match status" value="1"/>
</dbReference>